<evidence type="ECO:0000256" key="9">
    <source>
        <dbReference type="PIRSR" id="PIRSR038928-1"/>
    </source>
</evidence>
<evidence type="ECO:0000256" key="11">
    <source>
        <dbReference type="RuleBase" id="RU000498"/>
    </source>
</evidence>
<sequence length="556" mass="62441">MSNNAYKDLEDAYNADADLTSPNVVYTASNGAPIAHPYTAQRAGTNGPLLLQDFHLIDLLSHFDRERVPERVVHAKGAGAHGEWECTDDFSDVCLASLFKKGTKCPLTIRFSTVGGESGSSDNARDPRGFAIKFRTAEGNWDYVGNNTPVFFLRDPAKFPHFIHTQKRDPATHLGGVDDATHFWDYLSHNPESAHQVIYLFGDRGIPYGTRFMNSYFGHTLKLVNKDGDWVYAQLHVRSDQGEKNQTDPEEALHASPDLMQKDLIEAIQKGDCPSWTMSAQIMTRKQAEEAWTTKGINVFDLTHIWPHKDYPLRKIGKITLNQTPKNYFSEVEQIAFSPSHLVPGIEPSEDPVLQSRLFSYPDTHRHRIGVNYQQLPINAPRTAYPMGNFQRDGAMAFFNQGGRTNFLSTTDPIQFQPRKVNADKVHADFVSNAVVFLSTIRPEDFNAPRALWEKVFNEEMRERLVMNMSKHMSTVKDKSIIERQIGIFRAVSEDLASRLEKATGIQGLKTLKGVTFRGCHNGMGGPDVVPANDLPHTEEYAYENGGPGQARPNYA</sequence>
<evidence type="ECO:0000256" key="6">
    <source>
        <dbReference type="ARBA" id="ARBA00023004"/>
    </source>
</evidence>
<dbReference type="InterPro" id="IPR010582">
    <property type="entry name" value="Catalase_immune_responsive"/>
</dbReference>
<feature type="binding site" description="axial binding residue" evidence="10">
    <location>
        <position position="361"/>
    </location>
    <ligand>
        <name>heme</name>
        <dbReference type="ChEBI" id="CHEBI:30413"/>
    </ligand>
    <ligandPart>
        <name>Fe</name>
        <dbReference type="ChEBI" id="CHEBI:18248"/>
    </ligandPart>
</feature>
<dbReference type="Pfam" id="PF06628">
    <property type="entry name" value="Catalase-rel"/>
    <property type="match status" value="1"/>
</dbReference>
<dbReference type="PROSITE" id="PS00437">
    <property type="entry name" value="CATALASE_1"/>
    <property type="match status" value="1"/>
</dbReference>
<dbReference type="PRINTS" id="PR00067">
    <property type="entry name" value="CATALASE"/>
</dbReference>
<evidence type="ECO:0000313" key="15">
    <source>
        <dbReference type="Proteomes" id="UP000053611"/>
    </source>
</evidence>
<dbReference type="InterPro" id="IPR024711">
    <property type="entry name" value="Catalase_clade1/3"/>
</dbReference>
<evidence type="ECO:0000256" key="8">
    <source>
        <dbReference type="ARBA" id="ARBA00044729"/>
    </source>
</evidence>
<organism evidence="14 15">
    <name type="scientific">Cutaneotrichosporon oleaginosum</name>
    <dbReference type="NCBI Taxonomy" id="879819"/>
    <lineage>
        <taxon>Eukaryota</taxon>
        <taxon>Fungi</taxon>
        <taxon>Dikarya</taxon>
        <taxon>Basidiomycota</taxon>
        <taxon>Agaricomycotina</taxon>
        <taxon>Tremellomycetes</taxon>
        <taxon>Trichosporonales</taxon>
        <taxon>Trichosporonaceae</taxon>
        <taxon>Cutaneotrichosporon</taxon>
    </lineage>
</organism>
<dbReference type="GO" id="GO:0004096">
    <property type="term" value="F:catalase activity"/>
    <property type="evidence" value="ECO:0007669"/>
    <property type="project" value="UniProtKB-EC"/>
</dbReference>
<comment type="similarity">
    <text evidence="1 11">Belongs to the catalase family.</text>
</comment>
<dbReference type="GO" id="GO:0042542">
    <property type="term" value="P:response to hydrogen peroxide"/>
    <property type="evidence" value="ECO:0007669"/>
    <property type="project" value="TreeGrafter"/>
</dbReference>
<dbReference type="PANTHER" id="PTHR11465:SF62">
    <property type="entry name" value="CATALASE T"/>
    <property type="match status" value="1"/>
</dbReference>
<comment type="function">
    <text evidence="8 12">Catalyzes the degradation of hydrogen peroxide (H(2)O(2)) generated by peroxisomal oxidases to water and oxygen, thereby protecting cells from the toxic effects of hydrogen peroxide.</text>
</comment>
<reference evidence="14 15" key="1">
    <citation type="submission" date="2015-03" db="EMBL/GenBank/DDBJ databases">
        <title>Genomics and transcriptomics of the oil-accumulating basidiomycete yeast T. oleaginosus allow insights into substrate utilization and the diverse evolutionary trajectories of mating systems in fungi.</title>
        <authorList>
            <consortium name="DOE Joint Genome Institute"/>
            <person name="Kourist R."/>
            <person name="Kracht O."/>
            <person name="Bracharz F."/>
            <person name="Lipzen A."/>
            <person name="Nolan M."/>
            <person name="Ohm R."/>
            <person name="Grigoriev I."/>
            <person name="Sun S."/>
            <person name="Heitman J."/>
            <person name="Bruck T."/>
            <person name="Nowrousian M."/>
        </authorList>
    </citation>
    <scope>NUCLEOTIDE SEQUENCE [LARGE SCALE GENOMIC DNA]</scope>
    <source>
        <strain evidence="14 15">IBC0246</strain>
    </source>
</reference>
<gene>
    <name evidence="14" type="ORF">CC85DRAFT_287866</name>
</gene>
<evidence type="ECO:0000256" key="10">
    <source>
        <dbReference type="PIRSR" id="PIRSR038928-2"/>
    </source>
</evidence>
<feature type="domain" description="Catalase core" evidence="13">
    <location>
        <begin position="27"/>
        <end position="415"/>
    </location>
</feature>
<dbReference type="SUPFAM" id="SSF56634">
    <property type="entry name" value="Heme-dependent catalase-like"/>
    <property type="match status" value="1"/>
</dbReference>
<dbReference type="PROSITE" id="PS00438">
    <property type="entry name" value="CATALASE_2"/>
    <property type="match status" value="1"/>
</dbReference>
<dbReference type="InterPro" id="IPR018028">
    <property type="entry name" value="Catalase"/>
</dbReference>
<evidence type="ECO:0000256" key="5">
    <source>
        <dbReference type="ARBA" id="ARBA00023002"/>
    </source>
</evidence>
<feature type="active site" evidence="9">
    <location>
        <position position="146"/>
    </location>
</feature>
<keyword evidence="3 10" id="KW-0349">Heme</keyword>
<dbReference type="STRING" id="879819.A0A0J0XG93"/>
<keyword evidence="6 10" id="KW-0408">Iron</keyword>
<comment type="cofactor">
    <cofactor evidence="10">
        <name>heme</name>
        <dbReference type="ChEBI" id="CHEBI:30413"/>
    </cofactor>
</comment>
<evidence type="ECO:0000256" key="12">
    <source>
        <dbReference type="RuleBase" id="RU004142"/>
    </source>
</evidence>
<dbReference type="InterPro" id="IPR020835">
    <property type="entry name" value="Catalase_sf"/>
</dbReference>
<dbReference type="InterPro" id="IPR011614">
    <property type="entry name" value="Catalase_core"/>
</dbReference>
<evidence type="ECO:0000256" key="3">
    <source>
        <dbReference type="ARBA" id="ARBA00022617"/>
    </source>
</evidence>
<dbReference type="GO" id="GO:0005777">
    <property type="term" value="C:peroxisome"/>
    <property type="evidence" value="ECO:0007669"/>
    <property type="project" value="TreeGrafter"/>
</dbReference>
<dbReference type="GeneID" id="28984651"/>
<evidence type="ECO:0000256" key="2">
    <source>
        <dbReference type="ARBA" id="ARBA00022559"/>
    </source>
</evidence>
<dbReference type="Gene3D" id="2.40.180.10">
    <property type="entry name" value="Catalase core domain"/>
    <property type="match status" value="1"/>
</dbReference>
<dbReference type="EC" id="1.11.1.6" evidence="11"/>
<dbReference type="AlphaFoldDB" id="A0A0J0XG93"/>
<dbReference type="GO" id="GO:0020037">
    <property type="term" value="F:heme binding"/>
    <property type="evidence" value="ECO:0007669"/>
    <property type="project" value="InterPro"/>
</dbReference>
<accession>A0A0J0XG93</accession>
<dbReference type="GO" id="GO:0042744">
    <property type="term" value="P:hydrogen peroxide catabolic process"/>
    <property type="evidence" value="ECO:0007669"/>
    <property type="project" value="UniProtKB-KW"/>
</dbReference>
<keyword evidence="2 11" id="KW-0575">Peroxidase</keyword>
<dbReference type="SMART" id="SM01060">
    <property type="entry name" value="Catalase"/>
    <property type="match status" value="1"/>
</dbReference>
<comment type="catalytic activity">
    <reaction evidence="11">
        <text>2 H2O2 = O2 + 2 H2O</text>
        <dbReference type="Rhea" id="RHEA:20309"/>
        <dbReference type="ChEBI" id="CHEBI:15377"/>
        <dbReference type="ChEBI" id="CHEBI:15379"/>
        <dbReference type="ChEBI" id="CHEBI:16240"/>
        <dbReference type="EC" id="1.11.1.6"/>
    </reaction>
</comment>
<proteinExistence type="inferred from homology"/>
<dbReference type="InterPro" id="IPR024708">
    <property type="entry name" value="Catalase_AS"/>
</dbReference>
<evidence type="ECO:0000256" key="4">
    <source>
        <dbReference type="ARBA" id="ARBA00022723"/>
    </source>
</evidence>
<dbReference type="GO" id="GO:0046872">
    <property type="term" value="F:metal ion binding"/>
    <property type="evidence" value="ECO:0007669"/>
    <property type="project" value="UniProtKB-KW"/>
</dbReference>
<dbReference type="InterPro" id="IPR002226">
    <property type="entry name" value="Catalase_haem_BS"/>
</dbReference>
<keyword evidence="7 11" id="KW-0376">Hydrogen peroxide</keyword>
<name>A0A0J0XG93_9TREE</name>
<feature type="active site" evidence="9">
    <location>
        <position position="74"/>
    </location>
</feature>
<dbReference type="RefSeq" id="XP_018276569.1">
    <property type="nucleotide sequence ID" value="XM_018424048.1"/>
</dbReference>
<dbReference type="PANTHER" id="PTHR11465">
    <property type="entry name" value="CATALASE"/>
    <property type="match status" value="1"/>
</dbReference>
<keyword evidence="5 11" id="KW-0560">Oxidoreductase</keyword>
<keyword evidence="4 10" id="KW-0479">Metal-binding</keyword>
<dbReference type="PROSITE" id="PS51402">
    <property type="entry name" value="CATALASE_3"/>
    <property type="match status" value="1"/>
</dbReference>
<keyword evidence="15" id="KW-1185">Reference proteome</keyword>
<dbReference type="CDD" id="cd08157">
    <property type="entry name" value="catalase_fungal"/>
    <property type="match status" value="1"/>
</dbReference>
<dbReference type="Pfam" id="PF00199">
    <property type="entry name" value="Catalase"/>
    <property type="match status" value="1"/>
</dbReference>
<dbReference type="PIRSF" id="PIRSF038928">
    <property type="entry name" value="Catalase_clade1-3"/>
    <property type="match status" value="1"/>
</dbReference>
<protein>
    <recommendedName>
        <fullName evidence="11">Catalase</fullName>
        <ecNumber evidence="11">1.11.1.6</ecNumber>
    </recommendedName>
</protein>
<evidence type="ECO:0000259" key="13">
    <source>
        <dbReference type="SMART" id="SM01060"/>
    </source>
</evidence>
<dbReference type="FunFam" id="2.40.180.10:FF:000001">
    <property type="entry name" value="Catalase"/>
    <property type="match status" value="1"/>
</dbReference>
<dbReference type="GO" id="GO:0005739">
    <property type="term" value="C:mitochondrion"/>
    <property type="evidence" value="ECO:0007669"/>
    <property type="project" value="TreeGrafter"/>
</dbReference>
<evidence type="ECO:0000256" key="7">
    <source>
        <dbReference type="ARBA" id="ARBA00023324"/>
    </source>
</evidence>
<evidence type="ECO:0000313" key="14">
    <source>
        <dbReference type="EMBL" id="KLT40078.1"/>
    </source>
</evidence>
<dbReference type="EMBL" id="KQ087242">
    <property type="protein sequence ID" value="KLT40078.1"/>
    <property type="molecule type" value="Genomic_DNA"/>
</dbReference>
<dbReference type="OrthoDB" id="6880011at2759"/>
<evidence type="ECO:0000256" key="1">
    <source>
        <dbReference type="ARBA" id="ARBA00005329"/>
    </source>
</evidence>
<dbReference type="Proteomes" id="UP000053611">
    <property type="component" value="Unassembled WGS sequence"/>
</dbReference>